<dbReference type="Proteomes" id="UP000291084">
    <property type="component" value="Chromosome 2"/>
</dbReference>
<dbReference type="EMBL" id="AP015035">
    <property type="protein sequence ID" value="BAT78623.1"/>
    <property type="molecule type" value="Genomic_DNA"/>
</dbReference>
<evidence type="ECO:0000313" key="2">
    <source>
        <dbReference type="Proteomes" id="UP000291084"/>
    </source>
</evidence>
<reference evidence="1 2" key="1">
    <citation type="journal article" date="2015" name="Sci. Rep.">
        <title>The power of single molecule real-time sequencing technology in the de novo assembly of a eukaryotic genome.</title>
        <authorList>
            <person name="Sakai H."/>
            <person name="Naito K."/>
            <person name="Ogiso-Tanaka E."/>
            <person name="Takahashi Y."/>
            <person name="Iseki K."/>
            <person name="Muto C."/>
            <person name="Satou K."/>
            <person name="Teruya K."/>
            <person name="Shiroma A."/>
            <person name="Shimoji M."/>
            <person name="Hirano T."/>
            <person name="Itoh T."/>
            <person name="Kaga A."/>
            <person name="Tomooka N."/>
        </authorList>
    </citation>
    <scope>NUCLEOTIDE SEQUENCE [LARGE SCALE GENOMIC DNA]</scope>
    <source>
        <strain evidence="2">cv. Shumari</strain>
    </source>
</reference>
<proteinExistence type="predicted"/>
<sequence length="85" mass="9717">MKLTYITVADFLRSNNHILFLEICVRYEIEVIGRCSVSIFFVVGDAIVGWGLNSLFTMIKAPITLKSISIYNTDIIKKLIKTHHE</sequence>
<organism evidence="1 2">
    <name type="scientific">Vigna angularis var. angularis</name>
    <dbReference type="NCBI Taxonomy" id="157739"/>
    <lineage>
        <taxon>Eukaryota</taxon>
        <taxon>Viridiplantae</taxon>
        <taxon>Streptophyta</taxon>
        <taxon>Embryophyta</taxon>
        <taxon>Tracheophyta</taxon>
        <taxon>Spermatophyta</taxon>
        <taxon>Magnoliopsida</taxon>
        <taxon>eudicotyledons</taxon>
        <taxon>Gunneridae</taxon>
        <taxon>Pentapetalae</taxon>
        <taxon>rosids</taxon>
        <taxon>fabids</taxon>
        <taxon>Fabales</taxon>
        <taxon>Fabaceae</taxon>
        <taxon>Papilionoideae</taxon>
        <taxon>50 kb inversion clade</taxon>
        <taxon>NPAAA clade</taxon>
        <taxon>indigoferoid/millettioid clade</taxon>
        <taxon>Phaseoleae</taxon>
        <taxon>Vigna</taxon>
    </lineage>
</organism>
<protein>
    <submittedName>
        <fullName evidence="1">Uncharacterized protein</fullName>
    </submittedName>
</protein>
<gene>
    <name evidence="1" type="primary">Vigan.02G132400</name>
    <name evidence="1" type="ORF">VIGAN_02132400</name>
</gene>
<keyword evidence="2" id="KW-1185">Reference proteome</keyword>
<accession>A0A0S3RDY6</accession>
<evidence type="ECO:0000313" key="1">
    <source>
        <dbReference type="EMBL" id="BAT78623.1"/>
    </source>
</evidence>
<dbReference type="AlphaFoldDB" id="A0A0S3RDY6"/>
<name>A0A0S3RDY6_PHAAN</name>